<feature type="transmembrane region" description="Helical" evidence="6">
    <location>
        <begin position="271"/>
        <end position="290"/>
    </location>
</feature>
<feature type="transmembrane region" description="Helical" evidence="6">
    <location>
        <begin position="310"/>
        <end position="331"/>
    </location>
</feature>
<feature type="region of interest" description="Disordered" evidence="5">
    <location>
        <begin position="409"/>
        <end position="430"/>
    </location>
</feature>
<evidence type="ECO:0000256" key="3">
    <source>
        <dbReference type="ARBA" id="ARBA00022989"/>
    </source>
</evidence>
<accession>D7G4P6</accession>
<dbReference type="OrthoDB" id="417037at2759"/>
<reference evidence="8 9" key="1">
    <citation type="journal article" date="2010" name="Nature">
        <title>The Ectocarpus genome and the independent evolution of multicellularity in brown algae.</title>
        <authorList>
            <person name="Cock J.M."/>
            <person name="Sterck L."/>
            <person name="Rouze P."/>
            <person name="Scornet D."/>
            <person name="Allen A.E."/>
            <person name="Amoutzias G."/>
            <person name="Anthouard V."/>
            <person name="Artiguenave F."/>
            <person name="Aury J.M."/>
            <person name="Badger J.H."/>
            <person name="Beszteri B."/>
            <person name="Billiau K."/>
            <person name="Bonnet E."/>
            <person name="Bothwell J.H."/>
            <person name="Bowler C."/>
            <person name="Boyen C."/>
            <person name="Brownlee C."/>
            <person name="Carrano C.J."/>
            <person name="Charrier B."/>
            <person name="Cho G.Y."/>
            <person name="Coelho S.M."/>
            <person name="Collen J."/>
            <person name="Corre E."/>
            <person name="Da Silva C."/>
            <person name="Delage L."/>
            <person name="Delaroque N."/>
            <person name="Dittami S.M."/>
            <person name="Doulbeau S."/>
            <person name="Elias M."/>
            <person name="Farnham G."/>
            <person name="Gachon C.M."/>
            <person name="Gschloessl B."/>
            <person name="Heesch S."/>
            <person name="Jabbari K."/>
            <person name="Jubin C."/>
            <person name="Kawai H."/>
            <person name="Kimura K."/>
            <person name="Kloareg B."/>
            <person name="Kupper F.C."/>
            <person name="Lang D."/>
            <person name="Le Bail A."/>
            <person name="Leblanc C."/>
            <person name="Lerouge P."/>
            <person name="Lohr M."/>
            <person name="Lopez P.J."/>
            <person name="Martens C."/>
            <person name="Maumus F."/>
            <person name="Michel G."/>
            <person name="Miranda-Saavedra D."/>
            <person name="Morales J."/>
            <person name="Moreau H."/>
            <person name="Motomura T."/>
            <person name="Nagasato C."/>
            <person name="Napoli C.A."/>
            <person name="Nelson D.R."/>
            <person name="Nyvall-Collen P."/>
            <person name="Peters A.F."/>
            <person name="Pommier C."/>
            <person name="Potin P."/>
            <person name="Poulain J."/>
            <person name="Quesneville H."/>
            <person name="Read B."/>
            <person name="Rensing S.A."/>
            <person name="Ritter A."/>
            <person name="Rousvoal S."/>
            <person name="Samanta M."/>
            <person name="Samson G."/>
            <person name="Schroeder D.C."/>
            <person name="Segurens B."/>
            <person name="Strittmatter M."/>
            <person name="Tonon T."/>
            <person name="Tregear J.W."/>
            <person name="Valentin K."/>
            <person name="von Dassow P."/>
            <person name="Yamagishi T."/>
            <person name="Van de Peer Y."/>
            <person name="Wincker P."/>
        </authorList>
    </citation>
    <scope>NUCLEOTIDE SEQUENCE [LARGE SCALE GENOMIC DNA]</scope>
    <source>
        <strain evidence="9">Ec32 / CCAP1310/4</strain>
    </source>
</reference>
<dbReference type="EMBL" id="FN649760">
    <property type="protein sequence ID" value="CBJ33733.1"/>
    <property type="molecule type" value="Genomic_DNA"/>
</dbReference>
<dbReference type="AlphaFoldDB" id="D7G4P6"/>
<gene>
    <name evidence="8" type="ORF">Esi_0577_0008</name>
</gene>
<evidence type="ECO:0000313" key="9">
    <source>
        <dbReference type="Proteomes" id="UP000002630"/>
    </source>
</evidence>
<dbReference type="InterPro" id="IPR004853">
    <property type="entry name" value="Sugar_P_trans_dom"/>
</dbReference>
<dbReference type="GO" id="GO:0016020">
    <property type="term" value="C:membrane"/>
    <property type="evidence" value="ECO:0007669"/>
    <property type="project" value="UniProtKB-SubCell"/>
</dbReference>
<feature type="transmembrane region" description="Helical" evidence="6">
    <location>
        <begin position="206"/>
        <end position="225"/>
    </location>
</feature>
<evidence type="ECO:0000256" key="6">
    <source>
        <dbReference type="SAM" id="Phobius"/>
    </source>
</evidence>
<dbReference type="eggNOG" id="KOG1444">
    <property type="taxonomic scope" value="Eukaryota"/>
</dbReference>
<protein>
    <submittedName>
        <fullName evidence="8">GDP-mannose transporter</fullName>
    </submittedName>
</protein>
<sequence length="430" mass="46277">MFTGNSSVKSGASKTALPPAPSVPPAAHRAAAVEDIDLDDGLDDNELSDGGSETAAAVGQKNTMGSVYRKGDDHHPGGGKKMSEVANAIASCTALSFFSISMILANKFLAGSFNAKLHFLPMAFQCFIAVLLVEASRMKGLVQYEPFNMATAMRWFPIAIFFCTMLLSSFLSMQYMGVPMVTVFKSLTNLIIVTGDYFWHSQIATPLVLLSLAVMTGGAILASWSDIEFSAWGYFWMSANCFATASYVLTMKFATRTMKLPKFGMVFYNNLLGCLIMLPLAMCFGEVFTLESTGLVGFLDRADLHTPTYLSINLGAGAAGFFLNFAALWCVGATSATTYAVVNTVNNFPVSILGYFLLPSAPISRQQWEFIVVNIVGGFIYSAAKIKEQKAKERAEALLASQDSGDVEAVPLVGGTTDDLKSRNSPGRRS</sequence>
<evidence type="ECO:0000256" key="4">
    <source>
        <dbReference type="ARBA" id="ARBA00023136"/>
    </source>
</evidence>
<evidence type="ECO:0000256" key="2">
    <source>
        <dbReference type="ARBA" id="ARBA00022692"/>
    </source>
</evidence>
<evidence type="ECO:0000259" key="7">
    <source>
        <dbReference type="Pfam" id="PF03151"/>
    </source>
</evidence>
<comment type="subcellular location">
    <subcellularLocation>
        <location evidence="1">Membrane</location>
        <topology evidence="1">Multi-pass membrane protein</topology>
    </subcellularLocation>
</comment>
<feature type="transmembrane region" description="Helical" evidence="6">
    <location>
        <begin position="117"/>
        <end position="135"/>
    </location>
</feature>
<organism evidence="8 9">
    <name type="scientific">Ectocarpus siliculosus</name>
    <name type="common">Brown alga</name>
    <name type="synonym">Conferva siliculosa</name>
    <dbReference type="NCBI Taxonomy" id="2880"/>
    <lineage>
        <taxon>Eukaryota</taxon>
        <taxon>Sar</taxon>
        <taxon>Stramenopiles</taxon>
        <taxon>Ochrophyta</taxon>
        <taxon>PX clade</taxon>
        <taxon>Phaeophyceae</taxon>
        <taxon>Ectocarpales</taxon>
        <taxon>Ectocarpaceae</taxon>
        <taxon>Ectocarpus</taxon>
    </lineage>
</organism>
<keyword evidence="9" id="KW-1185">Reference proteome</keyword>
<feature type="transmembrane region" description="Helical" evidence="6">
    <location>
        <begin position="231"/>
        <end position="250"/>
    </location>
</feature>
<feature type="transmembrane region" description="Helical" evidence="6">
    <location>
        <begin position="155"/>
        <end position="176"/>
    </location>
</feature>
<evidence type="ECO:0000256" key="5">
    <source>
        <dbReference type="SAM" id="MobiDB-lite"/>
    </source>
</evidence>
<dbReference type="InterPro" id="IPR050186">
    <property type="entry name" value="TPT_transporter"/>
</dbReference>
<keyword evidence="4 6" id="KW-0472">Membrane</keyword>
<feature type="compositionally biased region" description="Polar residues" evidence="5">
    <location>
        <begin position="1"/>
        <end position="13"/>
    </location>
</feature>
<proteinExistence type="predicted"/>
<dbReference type="InParanoid" id="D7G4P6"/>
<dbReference type="Proteomes" id="UP000002630">
    <property type="component" value="Unassembled WGS sequence"/>
</dbReference>
<feature type="transmembrane region" description="Helical" evidence="6">
    <location>
        <begin position="85"/>
        <end position="105"/>
    </location>
</feature>
<name>D7G4P6_ECTSI</name>
<dbReference type="Pfam" id="PF03151">
    <property type="entry name" value="TPT"/>
    <property type="match status" value="1"/>
</dbReference>
<dbReference type="PANTHER" id="PTHR11132">
    <property type="entry name" value="SOLUTE CARRIER FAMILY 35"/>
    <property type="match status" value="1"/>
</dbReference>
<feature type="region of interest" description="Disordered" evidence="5">
    <location>
        <begin position="1"/>
        <end position="29"/>
    </location>
</feature>
<keyword evidence="2 6" id="KW-0812">Transmembrane</keyword>
<evidence type="ECO:0000256" key="1">
    <source>
        <dbReference type="ARBA" id="ARBA00004141"/>
    </source>
</evidence>
<feature type="domain" description="Sugar phosphate transporter" evidence="7">
    <location>
        <begin position="97"/>
        <end position="382"/>
    </location>
</feature>
<feature type="transmembrane region" description="Helical" evidence="6">
    <location>
        <begin position="338"/>
        <end position="358"/>
    </location>
</feature>
<keyword evidence="3 6" id="KW-1133">Transmembrane helix</keyword>
<evidence type="ECO:0000313" key="8">
    <source>
        <dbReference type="EMBL" id="CBJ33733.1"/>
    </source>
</evidence>